<gene>
    <name evidence="2" type="ORF">LNINA_LOCUS11470</name>
</gene>
<proteinExistence type="predicted"/>
<dbReference type="SUPFAM" id="SSF51197">
    <property type="entry name" value="Clavaminate synthase-like"/>
    <property type="match status" value="1"/>
</dbReference>
<comment type="cofactor">
    <cofactor evidence="1">
        <name>Fe(2+)</name>
        <dbReference type="ChEBI" id="CHEBI:29033"/>
    </cofactor>
</comment>
<dbReference type="InterPro" id="IPR037151">
    <property type="entry name" value="AlkB-like_sf"/>
</dbReference>
<accession>A0AAV1JSC8</accession>
<dbReference type="InterPro" id="IPR032870">
    <property type="entry name" value="ALKBH7-like"/>
</dbReference>
<dbReference type="GO" id="GO:0006974">
    <property type="term" value="P:DNA damage response"/>
    <property type="evidence" value="ECO:0007669"/>
    <property type="project" value="InterPro"/>
</dbReference>
<dbReference type="Proteomes" id="UP001497472">
    <property type="component" value="Unassembled WGS sequence"/>
</dbReference>
<dbReference type="AlphaFoldDB" id="A0AAV1JSC8"/>
<name>A0AAV1JSC8_9NEOP</name>
<dbReference type="Gene3D" id="2.60.120.590">
    <property type="entry name" value="Alpha-ketoglutarate-dependent dioxygenase AlkB-like"/>
    <property type="match status" value="1"/>
</dbReference>
<evidence type="ECO:0000313" key="2">
    <source>
        <dbReference type="EMBL" id="CAK1552426.1"/>
    </source>
</evidence>
<evidence type="ECO:0000256" key="1">
    <source>
        <dbReference type="ARBA" id="ARBA00001954"/>
    </source>
</evidence>
<dbReference type="EMBL" id="CAVLEF010000144">
    <property type="protein sequence ID" value="CAK1552426.1"/>
    <property type="molecule type" value="Genomic_DNA"/>
</dbReference>
<dbReference type="PANTHER" id="PTHR21052">
    <property type="entry name" value="SPERMATOGENESIS ASSOCIATED 11-RELATED"/>
    <property type="match status" value="1"/>
</dbReference>
<dbReference type="GO" id="GO:0005759">
    <property type="term" value="C:mitochondrial matrix"/>
    <property type="evidence" value="ECO:0007669"/>
    <property type="project" value="TreeGrafter"/>
</dbReference>
<organism evidence="2 3">
    <name type="scientific">Leptosia nina</name>
    <dbReference type="NCBI Taxonomy" id="320188"/>
    <lineage>
        <taxon>Eukaryota</taxon>
        <taxon>Metazoa</taxon>
        <taxon>Ecdysozoa</taxon>
        <taxon>Arthropoda</taxon>
        <taxon>Hexapoda</taxon>
        <taxon>Insecta</taxon>
        <taxon>Pterygota</taxon>
        <taxon>Neoptera</taxon>
        <taxon>Endopterygota</taxon>
        <taxon>Lepidoptera</taxon>
        <taxon>Glossata</taxon>
        <taxon>Ditrysia</taxon>
        <taxon>Papilionoidea</taxon>
        <taxon>Pieridae</taxon>
        <taxon>Pierinae</taxon>
        <taxon>Leptosia</taxon>
    </lineage>
</organism>
<reference evidence="2 3" key="1">
    <citation type="submission" date="2023-11" db="EMBL/GenBank/DDBJ databases">
        <authorList>
            <person name="Okamura Y."/>
        </authorList>
    </citation>
    <scope>NUCLEOTIDE SEQUENCE [LARGE SCALE GENOMIC DNA]</scope>
</reference>
<comment type="caution">
    <text evidence="2">The sequence shown here is derived from an EMBL/GenBank/DDBJ whole genome shotgun (WGS) entry which is preliminary data.</text>
</comment>
<dbReference type="PANTHER" id="PTHR21052:SF0">
    <property type="entry name" value="ALPHA-KETOGLUTARATE-DEPENDENT DIOXYGENASE ALKB HOMOLOG 7, MITOCHONDRIAL"/>
    <property type="match status" value="1"/>
</dbReference>
<evidence type="ECO:0000313" key="3">
    <source>
        <dbReference type="Proteomes" id="UP001497472"/>
    </source>
</evidence>
<protein>
    <recommendedName>
        <fullName evidence="4">Alpha-ketoglutarate-dependent dioxygenase alkB homolog 7, mitochondrial</fullName>
    </recommendedName>
</protein>
<sequence length="245" mass="28433">MRPILLNLLHNCKNKIGQIRFYCSEVVQPKSDIQRIAGDPRLIEFHSSWKPDEEDDLRRQMLKDMRVIPDFISEAEEISLLSEVEPQLKRMRYEFDHWDNAIEGYRETERKTWNEQNNVTLARLRAVAFENGAELLPHTHVLDLAPAGYIKPHVDAVRFCGDTIAGLCLLSSAVMRLMHENQPDFVLDALLARRCLYIMSGVARYQFNHAVLSNEQSMWRGGKLLKKRRIALICREHPKKPSDAL</sequence>
<keyword evidence="3" id="KW-1185">Reference proteome</keyword>
<evidence type="ECO:0008006" key="4">
    <source>
        <dbReference type="Google" id="ProtNLM"/>
    </source>
</evidence>
<dbReference type="GO" id="GO:0006631">
    <property type="term" value="P:fatty acid metabolic process"/>
    <property type="evidence" value="ECO:0007669"/>
    <property type="project" value="TreeGrafter"/>
</dbReference>